<dbReference type="SUPFAM" id="SSF69572">
    <property type="entry name" value="Activating enzymes of the ubiquitin-like proteins"/>
    <property type="match status" value="1"/>
</dbReference>
<dbReference type="InterPro" id="IPR035985">
    <property type="entry name" value="Ubiquitin-activating_enz"/>
</dbReference>
<dbReference type="Proteomes" id="UP001341444">
    <property type="component" value="Unassembled WGS sequence"/>
</dbReference>
<dbReference type="Pfam" id="PF00899">
    <property type="entry name" value="ThiF"/>
    <property type="match status" value="1"/>
</dbReference>
<sequence length="338" mass="37627">MNDRYSRQELFTHIGPEGQRKLADKHVLLIGAGALGTGSAEALVRAGVGNITIVDRDYVEWSNLQRQVLYTEEDAEERMPKAIAAKNRLQLVNSKVKIDGIVADVTVQEIESLVKGVNLIIDATDNFETRLLINDISQKQRIPWIYGACVGSYGLTYTIIPDTTPCLHCMLESVPLGGATCDTAGIIAPAVQMVVSYQTAEALKILVEDWNALRSTLISFDLWKNQYTAINLDRIRKQSCLSCGSSPTYPFLDYSNQTKTAVLCGRDTVQIRPAQRIERNLQELERLLSSHGTIKRNAFLLSFTAASHRMVLFADGRVLVHGTKDITEAKRLYHKYLG</sequence>
<dbReference type="Gene3D" id="3.40.50.720">
    <property type="entry name" value="NAD(P)-binding Rossmann-like Domain"/>
    <property type="match status" value="1"/>
</dbReference>
<dbReference type="InterPro" id="IPR000594">
    <property type="entry name" value="ThiF_NAD_FAD-bd"/>
</dbReference>
<dbReference type="PANTHER" id="PTHR10953:SF102">
    <property type="entry name" value="ADENYLYLTRANSFERASE AND SULFURTRANSFERASE MOCS3"/>
    <property type="match status" value="1"/>
</dbReference>
<dbReference type="CDD" id="cd00757">
    <property type="entry name" value="ThiF_MoeB_HesA_family"/>
    <property type="match status" value="1"/>
</dbReference>
<keyword evidence="3" id="KW-1185">Reference proteome</keyword>
<organism evidence="2 3">
    <name type="scientific">Heyndrickxia acidicola</name>
    <dbReference type="NCBI Taxonomy" id="209389"/>
    <lineage>
        <taxon>Bacteria</taxon>
        <taxon>Bacillati</taxon>
        <taxon>Bacillota</taxon>
        <taxon>Bacilli</taxon>
        <taxon>Bacillales</taxon>
        <taxon>Bacillaceae</taxon>
        <taxon>Heyndrickxia</taxon>
    </lineage>
</organism>
<evidence type="ECO:0000259" key="1">
    <source>
        <dbReference type="Pfam" id="PF00899"/>
    </source>
</evidence>
<dbReference type="GO" id="GO:0016779">
    <property type="term" value="F:nucleotidyltransferase activity"/>
    <property type="evidence" value="ECO:0007669"/>
    <property type="project" value="UniProtKB-KW"/>
</dbReference>
<dbReference type="EMBL" id="JARMAB010000013">
    <property type="protein sequence ID" value="MED1203574.1"/>
    <property type="molecule type" value="Genomic_DNA"/>
</dbReference>
<dbReference type="RefSeq" id="WP_066271242.1">
    <property type="nucleotide sequence ID" value="NZ_JARMAB010000013.1"/>
</dbReference>
<gene>
    <name evidence="2" type="ORF">P4T90_10870</name>
</gene>
<evidence type="ECO:0000313" key="3">
    <source>
        <dbReference type="Proteomes" id="UP001341444"/>
    </source>
</evidence>
<keyword evidence="2" id="KW-0808">Transferase</keyword>
<reference evidence="2 3" key="1">
    <citation type="submission" date="2023-03" db="EMBL/GenBank/DDBJ databases">
        <title>Bacillus Genome Sequencing.</title>
        <authorList>
            <person name="Dunlap C."/>
        </authorList>
    </citation>
    <scope>NUCLEOTIDE SEQUENCE [LARGE SCALE GENOMIC DNA]</scope>
    <source>
        <strain evidence="2 3">B-23453</strain>
    </source>
</reference>
<dbReference type="InterPro" id="IPR045886">
    <property type="entry name" value="ThiF/MoeB/HesA"/>
</dbReference>
<dbReference type="PANTHER" id="PTHR10953">
    <property type="entry name" value="UBIQUITIN-ACTIVATING ENZYME E1"/>
    <property type="match status" value="1"/>
</dbReference>
<proteinExistence type="predicted"/>
<accession>A0ABU6MGM4</accession>
<name>A0ABU6MGM4_9BACI</name>
<keyword evidence="2" id="KW-0548">Nucleotidyltransferase</keyword>
<protein>
    <submittedName>
        <fullName evidence="2">Thiazole biosynthesis adenylyltransferase ThiF</fullName>
    </submittedName>
</protein>
<evidence type="ECO:0000313" key="2">
    <source>
        <dbReference type="EMBL" id="MED1203574.1"/>
    </source>
</evidence>
<dbReference type="NCBIfam" id="NF009123">
    <property type="entry name" value="PRK12475.1"/>
    <property type="match status" value="1"/>
</dbReference>
<comment type="caution">
    <text evidence="2">The sequence shown here is derived from an EMBL/GenBank/DDBJ whole genome shotgun (WGS) entry which is preliminary data.</text>
</comment>
<feature type="domain" description="THIF-type NAD/FAD binding fold" evidence="1">
    <location>
        <begin position="5"/>
        <end position="240"/>
    </location>
</feature>